<dbReference type="PANTHER" id="PTHR33387:SF3">
    <property type="entry name" value="DUF985 DOMAIN-CONTAINING PROTEIN"/>
    <property type="match status" value="1"/>
</dbReference>
<dbReference type="OrthoDB" id="9798288at2"/>
<dbReference type="EMBL" id="LGCK01000006">
    <property type="protein sequence ID" value="KPL73527.1"/>
    <property type="molecule type" value="Genomic_DNA"/>
</dbReference>
<dbReference type="Gene3D" id="2.60.120.10">
    <property type="entry name" value="Jelly Rolls"/>
    <property type="match status" value="1"/>
</dbReference>
<dbReference type="SUPFAM" id="SSF51182">
    <property type="entry name" value="RmlC-like cupins"/>
    <property type="match status" value="1"/>
</dbReference>
<feature type="domain" description="DUF985" evidence="1">
    <location>
        <begin position="8"/>
        <end position="149"/>
    </location>
</feature>
<dbReference type="AlphaFoldDB" id="A0A0P6XFC1"/>
<dbReference type="InterPro" id="IPR011051">
    <property type="entry name" value="RmlC_Cupin_sf"/>
</dbReference>
<dbReference type="RefSeq" id="WP_062421699.1">
    <property type="nucleotide sequence ID" value="NZ_BBYA01000009.1"/>
</dbReference>
<evidence type="ECO:0000259" key="1">
    <source>
        <dbReference type="Pfam" id="PF06172"/>
    </source>
</evidence>
<proteinExistence type="predicted"/>
<keyword evidence="3" id="KW-1185">Reference proteome</keyword>
<evidence type="ECO:0000313" key="2">
    <source>
        <dbReference type="EMBL" id="KPL73527.1"/>
    </source>
</evidence>
<dbReference type="InterPro" id="IPR014710">
    <property type="entry name" value="RmlC-like_jellyroll"/>
</dbReference>
<dbReference type="CDD" id="cd06121">
    <property type="entry name" value="cupin_YML079wp"/>
    <property type="match status" value="1"/>
</dbReference>
<sequence>MTDKAYIQKLMDYFKFEPLPVEGGWYKQTYKSPDLLPENVLPAGSVGPHPMGTGILYFYTDDPDCFSAIHRLPIDETYHFYMGDPVEMLLLYPDGKSQRIILGHDVLNGQKVQFTVPHGVWQSSHLLPGGQFALAGTTMSPGYADSDYEGGEQQDMIRRYPQEADLIRSLTRPGAPLRTV</sequence>
<dbReference type="Pfam" id="PF06172">
    <property type="entry name" value="Cupin_5"/>
    <property type="match status" value="1"/>
</dbReference>
<organism evidence="2 3">
    <name type="scientific">Leptolinea tardivitalis</name>
    <dbReference type="NCBI Taxonomy" id="229920"/>
    <lineage>
        <taxon>Bacteria</taxon>
        <taxon>Bacillati</taxon>
        <taxon>Chloroflexota</taxon>
        <taxon>Anaerolineae</taxon>
        <taxon>Anaerolineales</taxon>
        <taxon>Anaerolineaceae</taxon>
        <taxon>Leptolinea</taxon>
    </lineage>
</organism>
<comment type="caution">
    <text evidence="2">The sequence shown here is derived from an EMBL/GenBank/DDBJ whole genome shotgun (WGS) entry which is preliminary data.</text>
</comment>
<dbReference type="InterPro" id="IPR039935">
    <property type="entry name" value="YML079W-like"/>
</dbReference>
<dbReference type="InterPro" id="IPR009327">
    <property type="entry name" value="Cupin_DUF985"/>
</dbReference>
<gene>
    <name evidence="2" type="ORF">ADM99_03465</name>
</gene>
<accession>A0A0P6XFC1</accession>
<evidence type="ECO:0000313" key="3">
    <source>
        <dbReference type="Proteomes" id="UP000050430"/>
    </source>
</evidence>
<protein>
    <recommendedName>
        <fullName evidence="1">DUF985 domain-containing protein</fullName>
    </recommendedName>
</protein>
<name>A0A0P6XFC1_9CHLR</name>
<dbReference type="Proteomes" id="UP000050430">
    <property type="component" value="Unassembled WGS sequence"/>
</dbReference>
<reference evidence="2 3" key="1">
    <citation type="submission" date="2015-07" db="EMBL/GenBank/DDBJ databases">
        <title>Genome sequence of Leptolinea tardivitalis DSM 16556.</title>
        <authorList>
            <person name="Hemp J."/>
            <person name="Ward L.M."/>
            <person name="Pace L.A."/>
            <person name="Fischer W.W."/>
        </authorList>
    </citation>
    <scope>NUCLEOTIDE SEQUENCE [LARGE SCALE GENOMIC DNA]</scope>
    <source>
        <strain evidence="2 3">YMTK-2</strain>
    </source>
</reference>
<dbReference type="PANTHER" id="PTHR33387">
    <property type="entry name" value="RMLC-LIKE JELLY ROLL FOLD PROTEIN"/>
    <property type="match status" value="1"/>
</dbReference>
<dbReference type="STRING" id="229920.ADM99_03465"/>